<name>A0A7S4CZ07_9EUGL</name>
<dbReference type="AlphaFoldDB" id="A0A7S4CZ07"/>
<evidence type="ECO:0000313" key="2">
    <source>
        <dbReference type="EMBL" id="CAE0810759.1"/>
    </source>
</evidence>
<feature type="region of interest" description="Disordered" evidence="1">
    <location>
        <begin position="1"/>
        <end position="20"/>
    </location>
</feature>
<protein>
    <submittedName>
        <fullName evidence="2">Uncharacterized protein</fullName>
    </submittedName>
</protein>
<sequence>MIGTKMMVPQGGQEAGLDRGGERVKPFDSCIMQLGTWEKVPRLCISNVALDTLCTWKMHSQEVVDRTGTGCHCRQQTSNMVVYTCPQAWGGTNISVLHAPPQRHGHASRNVAGEIHHWKLLEMSRGDCFMASQWNGAAPRMGEYGRPVRARPYV</sequence>
<dbReference type="EMBL" id="HBJA01061990">
    <property type="protein sequence ID" value="CAE0810759.1"/>
    <property type="molecule type" value="Transcribed_RNA"/>
</dbReference>
<proteinExistence type="predicted"/>
<reference evidence="2" key="1">
    <citation type="submission" date="2021-01" db="EMBL/GenBank/DDBJ databases">
        <authorList>
            <person name="Corre E."/>
            <person name="Pelletier E."/>
            <person name="Niang G."/>
            <person name="Scheremetjew M."/>
            <person name="Finn R."/>
            <person name="Kale V."/>
            <person name="Holt S."/>
            <person name="Cochrane G."/>
            <person name="Meng A."/>
            <person name="Brown T."/>
            <person name="Cohen L."/>
        </authorList>
    </citation>
    <scope>NUCLEOTIDE SEQUENCE</scope>
    <source>
        <strain evidence="2">CCMP1594</strain>
    </source>
</reference>
<gene>
    <name evidence="2" type="ORF">EGYM00163_LOCUS21904</name>
</gene>
<evidence type="ECO:0000256" key="1">
    <source>
        <dbReference type="SAM" id="MobiDB-lite"/>
    </source>
</evidence>
<organism evidence="2">
    <name type="scientific">Eutreptiella gymnastica</name>
    <dbReference type="NCBI Taxonomy" id="73025"/>
    <lineage>
        <taxon>Eukaryota</taxon>
        <taxon>Discoba</taxon>
        <taxon>Euglenozoa</taxon>
        <taxon>Euglenida</taxon>
        <taxon>Spirocuta</taxon>
        <taxon>Euglenophyceae</taxon>
        <taxon>Eutreptiales</taxon>
        <taxon>Eutreptiaceae</taxon>
        <taxon>Eutreptiella</taxon>
    </lineage>
</organism>
<accession>A0A7S4CZ07</accession>